<dbReference type="InterPro" id="IPR029055">
    <property type="entry name" value="Ntn_hydrolases_N"/>
</dbReference>
<feature type="binding site" evidence="9">
    <location>
        <begin position="370"/>
        <end position="371"/>
    </location>
    <ligand>
        <name>ATP</name>
        <dbReference type="ChEBI" id="CHEBI:30616"/>
    </ligand>
</feature>
<evidence type="ECO:0000256" key="6">
    <source>
        <dbReference type="ARBA" id="ARBA00022962"/>
    </source>
</evidence>
<dbReference type="InterPro" id="IPR001962">
    <property type="entry name" value="Asn_synthase"/>
</dbReference>
<sequence>MCGLCGEIRFDHQPINLDALSAMSHSLIPRGPDADGVWQQGGVALGHRRLSIIDLSAQGAQPMVDSELGLSLAFNGCIYNYQELRAELEAAGYRFFSHSDTEVILKAFHAWGADCVQRFHGMFAFAVAERDSGRLTLARDRLGIKPLYYAPLDGGLRFASSLPALVAAGGIDTGIDPVALHYYMHFHAVVPAPHTILRGVRKLPPATIRVIEADGRQQDCTYWEPLFETREEERGYSFEDWQAVTLDALRLAVKRRLVADVDVGVLLSGGLDSSLIVGLLAEQGQTGLNTFSVGFETVGSEVGDEFQYSDLIARHYGTEHHKIRVDSSRLLLPSLPACVRAMSEPMVSHDVIGFFLLSQEVSQHVKVVQSGQGADEVFAGYHWYPPMQGSADPAADYANVFCDREHAEYLRAVDARFGADDYSRDFIRRHFAHPGAEAAVDKALRIDQLIMLVDDPVKRVDNMTMAWGLEARVPFLDHELVELAARMPAEHKLFDGGKGVLKAIGRKVIPSAVIDRPKGYFPVPALKYLRGEVLDMVRDVVHSPTAQARGLFRPGYVEELLREPDEHITPLRGSKLWQVALLELWLQEQGI</sequence>
<reference evidence="11 12" key="1">
    <citation type="submission" date="2017-01" db="EMBL/GenBank/DDBJ databases">
        <title>Draft sequence of Acidihalobacter ferrooxidans strain DSM 14175 (strain V8).</title>
        <authorList>
            <person name="Khaleque H.N."/>
            <person name="Ramsay J.P."/>
            <person name="Murphy R.J.T."/>
            <person name="Kaksonen A.H."/>
            <person name="Boxall N.J."/>
            <person name="Watkin E.L.J."/>
        </authorList>
    </citation>
    <scope>NUCLEOTIDE SEQUENCE [LARGE SCALE GENOMIC DNA]</scope>
    <source>
        <strain evidence="11 12">V8</strain>
    </source>
</reference>
<dbReference type="Pfam" id="PF00733">
    <property type="entry name" value="Asn_synthase"/>
    <property type="match status" value="1"/>
</dbReference>
<dbReference type="GO" id="GO:0006529">
    <property type="term" value="P:asparagine biosynthetic process"/>
    <property type="evidence" value="ECO:0007669"/>
    <property type="project" value="UniProtKB-KW"/>
</dbReference>
<evidence type="ECO:0000256" key="3">
    <source>
        <dbReference type="ARBA" id="ARBA00012737"/>
    </source>
</evidence>
<gene>
    <name evidence="11" type="ORF">BW247_00775</name>
</gene>
<dbReference type="Pfam" id="PF13537">
    <property type="entry name" value="GATase_7"/>
    <property type="match status" value="1"/>
</dbReference>
<dbReference type="GO" id="GO:0005524">
    <property type="term" value="F:ATP binding"/>
    <property type="evidence" value="ECO:0007669"/>
    <property type="project" value="UniProtKB-KW"/>
</dbReference>
<dbReference type="Proteomes" id="UP000243807">
    <property type="component" value="Chromosome"/>
</dbReference>
<protein>
    <recommendedName>
        <fullName evidence="3">asparagine synthase (glutamine-hydrolyzing)</fullName>
        <ecNumber evidence="3">6.3.5.4</ecNumber>
    </recommendedName>
</protein>
<dbReference type="PROSITE" id="PS51278">
    <property type="entry name" value="GATASE_TYPE_2"/>
    <property type="match status" value="1"/>
</dbReference>
<evidence type="ECO:0000256" key="9">
    <source>
        <dbReference type="PIRSR" id="PIRSR001589-2"/>
    </source>
</evidence>
<dbReference type="CDD" id="cd01991">
    <property type="entry name" value="Asn_synthase_B_C"/>
    <property type="match status" value="1"/>
</dbReference>
<keyword evidence="8" id="KW-0028">Amino-acid biosynthesis</keyword>
<feature type="domain" description="Glutamine amidotransferase type-2" evidence="10">
    <location>
        <begin position="2"/>
        <end position="214"/>
    </location>
</feature>
<dbReference type="NCBIfam" id="TIGR01536">
    <property type="entry name" value="asn_synth_AEB"/>
    <property type="match status" value="1"/>
</dbReference>
<evidence type="ECO:0000256" key="2">
    <source>
        <dbReference type="ARBA" id="ARBA00005752"/>
    </source>
</evidence>
<feature type="binding site" evidence="9">
    <location>
        <position position="266"/>
    </location>
    <ligand>
        <name>ATP</name>
        <dbReference type="ChEBI" id="CHEBI:30616"/>
    </ligand>
</feature>
<evidence type="ECO:0000256" key="5">
    <source>
        <dbReference type="ARBA" id="ARBA00022840"/>
    </source>
</evidence>
<dbReference type="InterPro" id="IPR006426">
    <property type="entry name" value="Asn_synth_AEB"/>
</dbReference>
<evidence type="ECO:0000256" key="1">
    <source>
        <dbReference type="ARBA" id="ARBA00005187"/>
    </source>
</evidence>
<name>A0A1P8UD67_9GAMM</name>
<dbReference type="EC" id="6.3.5.4" evidence="3"/>
<evidence type="ECO:0000313" key="11">
    <source>
        <dbReference type="EMBL" id="APZ41807.1"/>
    </source>
</evidence>
<accession>A0A1P8UD67</accession>
<dbReference type="OrthoDB" id="9763290at2"/>
<dbReference type="RefSeq" id="WP_076835154.1">
    <property type="nucleotide sequence ID" value="NZ_CP019434.1"/>
</dbReference>
<keyword evidence="12" id="KW-1185">Reference proteome</keyword>
<dbReference type="GO" id="GO:0005829">
    <property type="term" value="C:cytosol"/>
    <property type="evidence" value="ECO:0007669"/>
    <property type="project" value="TreeGrafter"/>
</dbReference>
<dbReference type="SUPFAM" id="SSF52402">
    <property type="entry name" value="Adenine nucleotide alpha hydrolases-like"/>
    <property type="match status" value="1"/>
</dbReference>
<dbReference type="InterPro" id="IPR051786">
    <property type="entry name" value="ASN_synthetase/amidase"/>
</dbReference>
<keyword evidence="4 9" id="KW-0547">Nucleotide-binding</keyword>
<evidence type="ECO:0000313" key="12">
    <source>
        <dbReference type="Proteomes" id="UP000243807"/>
    </source>
</evidence>
<dbReference type="AlphaFoldDB" id="A0A1P8UD67"/>
<dbReference type="Gene3D" id="3.60.20.10">
    <property type="entry name" value="Glutamine Phosphoribosylpyrophosphate, subunit 1, domain 1"/>
    <property type="match status" value="1"/>
</dbReference>
<dbReference type="KEGG" id="afy:BW247_00775"/>
<proteinExistence type="inferred from homology"/>
<comment type="similarity">
    <text evidence="2">Belongs to the asparagine synthetase family.</text>
</comment>
<dbReference type="PIRSF" id="PIRSF001589">
    <property type="entry name" value="Asn_synthetase_glu-h"/>
    <property type="match status" value="1"/>
</dbReference>
<dbReference type="InterPro" id="IPR033738">
    <property type="entry name" value="AsnB_N"/>
</dbReference>
<dbReference type="PANTHER" id="PTHR43284">
    <property type="entry name" value="ASPARAGINE SYNTHETASE (GLUTAMINE-HYDROLYZING)"/>
    <property type="match status" value="1"/>
</dbReference>
<dbReference type="EMBL" id="CP019434">
    <property type="protein sequence ID" value="APZ41807.1"/>
    <property type="molecule type" value="Genomic_DNA"/>
</dbReference>
<dbReference type="Gene3D" id="3.40.50.620">
    <property type="entry name" value="HUPs"/>
    <property type="match status" value="1"/>
</dbReference>
<evidence type="ECO:0000256" key="4">
    <source>
        <dbReference type="ARBA" id="ARBA00022741"/>
    </source>
</evidence>
<dbReference type="InterPro" id="IPR017535">
    <property type="entry name" value="Asparagine_synth"/>
</dbReference>
<keyword evidence="8" id="KW-0061">Asparagine biosynthesis</keyword>
<dbReference type="SUPFAM" id="SSF56235">
    <property type="entry name" value="N-terminal nucleophile aminohydrolases (Ntn hydrolases)"/>
    <property type="match status" value="1"/>
</dbReference>
<comment type="catalytic activity">
    <reaction evidence="7">
        <text>L-aspartate + L-glutamine + ATP + H2O = L-asparagine + L-glutamate + AMP + diphosphate + H(+)</text>
        <dbReference type="Rhea" id="RHEA:12228"/>
        <dbReference type="ChEBI" id="CHEBI:15377"/>
        <dbReference type="ChEBI" id="CHEBI:15378"/>
        <dbReference type="ChEBI" id="CHEBI:29985"/>
        <dbReference type="ChEBI" id="CHEBI:29991"/>
        <dbReference type="ChEBI" id="CHEBI:30616"/>
        <dbReference type="ChEBI" id="CHEBI:33019"/>
        <dbReference type="ChEBI" id="CHEBI:58048"/>
        <dbReference type="ChEBI" id="CHEBI:58359"/>
        <dbReference type="ChEBI" id="CHEBI:456215"/>
        <dbReference type="EC" id="6.3.5.4"/>
    </reaction>
</comment>
<dbReference type="InterPro" id="IPR014729">
    <property type="entry name" value="Rossmann-like_a/b/a_fold"/>
</dbReference>
<evidence type="ECO:0000259" key="10">
    <source>
        <dbReference type="PROSITE" id="PS51278"/>
    </source>
</evidence>
<keyword evidence="5 9" id="KW-0067">ATP-binding</keyword>
<feature type="binding site" evidence="9">
    <location>
        <position position="293"/>
    </location>
    <ligand>
        <name>ATP</name>
        <dbReference type="ChEBI" id="CHEBI:30616"/>
    </ligand>
</feature>
<keyword evidence="6 8" id="KW-0315">Glutamine amidotransferase</keyword>
<comment type="pathway">
    <text evidence="1">Amino-acid biosynthesis; L-asparagine biosynthesis; L-asparagine from L-aspartate (L-Gln route): step 1/1.</text>
</comment>
<evidence type="ECO:0000256" key="7">
    <source>
        <dbReference type="ARBA" id="ARBA00048741"/>
    </source>
</evidence>
<feature type="binding site" evidence="9">
    <location>
        <position position="100"/>
    </location>
    <ligand>
        <name>L-glutamine</name>
        <dbReference type="ChEBI" id="CHEBI:58359"/>
    </ligand>
</feature>
<dbReference type="STRING" id="1765967.BW247_00775"/>
<dbReference type="CDD" id="cd00712">
    <property type="entry name" value="AsnB"/>
    <property type="match status" value="1"/>
</dbReference>
<feature type="active site" description="For GATase activity" evidence="8">
    <location>
        <position position="2"/>
    </location>
</feature>
<dbReference type="InterPro" id="IPR017932">
    <property type="entry name" value="GATase_2_dom"/>
</dbReference>
<dbReference type="PANTHER" id="PTHR43284:SF1">
    <property type="entry name" value="ASPARAGINE SYNTHETASE"/>
    <property type="match status" value="1"/>
</dbReference>
<evidence type="ECO:0000256" key="8">
    <source>
        <dbReference type="PIRSR" id="PIRSR001589-1"/>
    </source>
</evidence>
<organism evidence="11 12">
    <name type="scientific">Acidihalobacter ferrooxydans</name>
    <dbReference type="NCBI Taxonomy" id="1765967"/>
    <lineage>
        <taxon>Bacteria</taxon>
        <taxon>Pseudomonadati</taxon>
        <taxon>Pseudomonadota</taxon>
        <taxon>Gammaproteobacteria</taxon>
        <taxon>Chromatiales</taxon>
        <taxon>Ectothiorhodospiraceae</taxon>
        <taxon>Acidihalobacter</taxon>
    </lineage>
</organism>
<dbReference type="GO" id="GO:0004066">
    <property type="term" value="F:asparagine synthase (glutamine-hydrolyzing) activity"/>
    <property type="evidence" value="ECO:0007669"/>
    <property type="project" value="UniProtKB-EC"/>
</dbReference>
<dbReference type="NCBIfam" id="TIGR03104">
    <property type="entry name" value="trio_amidotrans"/>
    <property type="match status" value="1"/>
</dbReference>